<dbReference type="KEGG" id="nfr:ERS450000_02795"/>
<organism evidence="2 3">
    <name type="scientific">Nocardia farcinica</name>
    <dbReference type="NCBI Taxonomy" id="37329"/>
    <lineage>
        <taxon>Bacteria</taxon>
        <taxon>Bacillati</taxon>
        <taxon>Actinomycetota</taxon>
        <taxon>Actinomycetes</taxon>
        <taxon>Mycobacteriales</taxon>
        <taxon>Nocardiaceae</taxon>
        <taxon>Nocardia</taxon>
    </lineage>
</organism>
<gene>
    <name evidence="2" type="ORF">ERS450000_02795</name>
</gene>
<sequence length="311" mass="35171">MTRVLAVSDLHVGHPGNREVVDLLRPTTPHDWLIVAGDVGERIEHIRGVLAELRARFAKVIWVPGNHELWTTARDPGPRRGEGRYRRLIAECRALGVLTPEDPYPVWEGPGGPVALVPMFLLYDYTFLPRGARTKADALELARARGTVAIDEQLLAHEPYDSREQWCRARVEHTRSRLDAMDPALPLVLINHFPLLREQTRMLWHAEFAPWCGTVLTADWHRTYPVRCVVYGHLHIRRTDHFDGVRFEEVSLGYPREWRRRGLPDPLLREILPGPSSSVVGARARRAVGGAVRAATALTRPAAARRGRTTP</sequence>
<dbReference type="InterPro" id="IPR052963">
    <property type="entry name" value="Pantetheine_PDE"/>
</dbReference>
<dbReference type="CDD" id="cd00838">
    <property type="entry name" value="MPP_superfamily"/>
    <property type="match status" value="1"/>
</dbReference>
<dbReference type="InterPro" id="IPR029052">
    <property type="entry name" value="Metallo-depent_PP-like"/>
</dbReference>
<dbReference type="Proteomes" id="UP000057820">
    <property type="component" value="Chromosome 1"/>
</dbReference>
<reference evidence="3" key="1">
    <citation type="submission" date="2015-03" db="EMBL/GenBank/DDBJ databases">
        <authorList>
            <consortium name="Pathogen Informatics"/>
        </authorList>
    </citation>
    <scope>NUCLEOTIDE SEQUENCE [LARGE SCALE GENOMIC DNA]</scope>
    <source>
        <strain evidence="3">NCTC11134</strain>
    </source>
</reference>
<dbReference type="InterPro" id="IPR004843">
    <property type="entry name" value="Calcineurin-like_PHP"/>
</dbReference>
<dbReference type="Pfam" id="PF00149">
    <property type="entry name" value="Metallophos"/>
    <property type="match status" value="1"/>
</dbReference>
<evidence type="ECO:0000313" key="2">
    <source>
        <dbReference type="EMBL" id="CRY78182.1"/>
    </source>
</evidence>
<dbReference type="AlphaFoldDB" id="A0A0H5NS10"/>
<dbReference type="EMBL" id="LN868938">
    <property type="protein sequence ID" value="CRY78182.1"/>
    <property type="molecule type" value="Genomic_DNA"/>
</dbReference>
<proteinExistence type="predicted"/>
<protein>
    <submittedName>
        <fullName evidence="2">Putative phosphoesterase</fullName>
    </submittedName>
</protein>
<name>A0A0H5NS10_NOCFR</name>
<feature type="domain" description="Calcineurin-like phosphoesterase" evidence="1">
    <location>
        <begin position="3"/>
        <end position="236"/>
    </location>
</feature>
<dbReference type="GO" id="GO:0016787">
    <property type="term" value="F:hydrolase activity"/>
    <property type="evidence" value="ECO:0007669"/>
    <property type="project" value="InterPro"/>
</dbReference>
<dbReference type="RefSeq" id="WP_076573582.1">
    <property type="nucleotide sequence ID" value="NZ_CP031418.1"/>
</dbReference>
<dbReference type="Gene3D" id="3.60.21.10">
    <property type="match status" value="1"/>
</dbReference>
<evidence type="ECO:0000259" key="1">
    <source>
        <dbReference type="Pfam" id="PF00149"/>
    </source>
</evidence>
<dbReference type="SUPFAM" id="SSF56300">
    <property type="entry name" value="Metallo-dependent phosphatases"/>
    <property type="match status" value="1"/>
</dbReference>
<accession>A0A0H5NS10</accession>
<evidence type="ECO:0000313" key="3">
    <source>
        <dbReference type="Proteomes" id="UP000057820"/>
    </source>
</evidence>
<dbReference type="PANTHER" id="PTHR36492">
    <property type="match status" value="1"/>
</dbReference>
<dbReference type="PANTHER" id="PTHR36492:SF2">
    <property type="entry name" value="[ACYL-CARRIER-PROTEIN] PHOSPHODIESTERASE PPTH"/>
    <property type="match status" value="1"/>
</dbReference>